<sequence>MDDDWTPPTEDEIKLIEARRARSDQISKLMSGYLLKGYKMLGAECSTCGTILLQDRSNVKHCVACEELECDTEKDNPALRPPGAPSQSIKDEITASTSTLQTTAVAASALSSPRVVLSSPRRTGPQTPRINNEPPQTRLAGGEEGAEYLSMSSIDVHCWPAHSKDLGRAHAAGDSLTNPSKTGPGSAASPHSSLRATGTEASAAANTSASDITSCLSVLQAKICWASEALEQNHCVDSSTELCKLIKAAAEAIVAVRKASI</sequence>
<dbReference type="PANTHER" id="PTHR16537">
    <property type="entry name" value="SJOEGREN SYNDROME/SCLERODERMA AUTOANTIGEN 1"/>
    <property type="match status" value="1"/>
</dbReference>
<evidence type="ECO:0000256" key="1">
    <source>
        <dbReference type="SAM" id="MobiDB-lite"/>
    </source>
</evidence>
<dbReference type="AlphaFoldDB" id="A0A3S1AY68"/>
<dbReference type="EMBL" id="RQTK01000756">
    <property type="protein sequence ID" value="RUS75272.1"/>
    <property type="molecule type" value="Genomic_DNA"/>
</dbReference>
<gene>
    <name evidence="2" type="ORF">EGW08_016964</name>
</gene>
<dbReference type="Proteomes" id="UP000271974">
    <property type="component" value="Unassembled WGS sequence"/>
</dbReference>
<dbReference type="PANTHER" id="PTHR16537:SF1">
    <property type="entry name" value="PROTEIN ZNRD2"/>
    <property type="match status" value="1"/>
</dbReference>
<name>A0A3S1AY68_ELYCH</name>
<evidence type="ECO:0000313" key="3">
    <source>
        <dbReference type="Proteomes" id="UP000271974"/>
    </source>
</evidence>
<feature type="compositionally biased region" description="Polar residues" evidence="1">
    <location>
        <begin position="124"/>
        <end position="135"/>
    </location>
</feature>
<comment type="caution">
    <text evidence="2">The sequence shown here is derived from an EMBL/GenBank/DDBJ whole genome shotgun (WGS) entry which is preliminary data.</text>
</comment>
<dbReference type="OrthoDB" id="28939at2759"/>
<evidence type="ECO:0008006" key="4">
    <source>
        <dbReference type="Google" id="ProtNLM"/>
    </source>
</evidence>
<protein>
    <recommendedName>
        <fullName evidence="4">Sjoegren syndrome/scleroderma autoantigen 1</fullName>
    </recommendedName>
</protein>
<dbReference type="STRING" id="188477.A0A3S1AY68"/>
<feature type="region of interest" description="Disordered" evidence="1">
    <location>
        <begin position="169"/>
        <end position="200"/>
    </location>
</feature>
<dbReference type="InterPro" id="IPR051888">
    <property type="entry name" value="UPF0148_domain"/>
</dbReference>
<accession>A0A3S1AY68</accession>
<organism evidence="2 3">
    <name type="scientific">Elysia chlorotica</name>
    <name type="common">Eastern emerald elysia</name>
    <name type="synonym">Sea slug</name>
    <dbReference type="NCBI Taxonomy" id="188477"/>
    <lineage>
        <taxon>Eukaryota</taxon>
        <taxon>Metazoa</taxon>
        <taxon>Spiralia</taxon>
        <taxon>Lophotrochozoa</taxon>
        <taxon>Mollusca</taxon>
        <taxon>Gastropoda</taxon>
        <taxon>Heterobranchia</taxon>
        <taxon>Euthyneura</taxon>
        <taxon>Panpulmonata</taxon>
        <taxon>Sacoglossa</taxon>
        <taxon>Placobranchoidea</taxon>
        <taxon>Plakobranchidae</taxon>
        <taxon>Elysia</taxon>
    </lineage>
</organism>
<feature type="region of interest" description="Disordered" evidence="1">
    <location>
        <begin position="114"/>
        <end position="140"/>
    </location>
</feature>
<dbReference type="InterPro" id="IPR009563">
    <property type="entry name" value="SSSCA1"/>
</dbReference>
<evidence type="ECO:0000313" key="2">
    <source>
        <dbReference type="EMBL" id="RUS75272.1"/>
    </source>
</evidence>
<feature type="compositionally biased region" description="Polar residues" evidence="1">
    <location>
        <begin position="175"/>
        <end position="195"/>
    </location>
</feature>
<reference evidence="2 3" key="1">
    <citation type="submission" date="2019-01" db="EMBL/GenBank/DDBJ databases">
        <title>A draft genome assembly of the solar-powered sea slug Elysia chlorotica.</title>
        <authorList>
            <person name="Cai H."/>
            <person name="Li Q."/>
            <person name="Fang X."/>
            <person name="Li J."/>
            <person name="Curtis N.E."/>
            <person name="Altenburger A."/>
            <person name="Shibata T."/>
            <person name="Feng M."/>
            <person name="Maeda T."/>
            <person name="Schwartz J.A."/>
            <person name="Shigenobu S."/>
            <person name="Lundholm N."/>
            <person name="Nishiyama T."/>
            <person name="Yang H."/>
            <person name="Hasebe M."/>
            <person name="Li S."/>
            <person name="Pierce S.K."/>
            <person name="Wang J."/>
        </authorList>
    </citation>
    <scope>NUCLEOTIDE SEQUENCE [LARGE SCALE GENOMIC DNA]</scope>
    <source>
        <strain evidence="2">EC2010</strain>
        <tissue evidence="2">Whole organism of an adult</tissue>
    </source>
</reference>
<keyword evidence="3" id="KW-1185">Reference proteome</keyword>
<proteinExistence type="predicted"/>
<dbReference type="Pfam" id="PF06677">
    <property type="entry name" value="Auto_anti-p27"/>
    <property type="match status" value="1"/>
</dbReference>